<dbReference type="GO" id="GO:0046872">
    <property type="term" value="F:metal ion binding"/>
    <property type="evidence" value="ECO:0007669"/>
    <property type="project" value="UniProtKB-KW"/>
</dbReference>
<dbReference type="EMBL" id="WJBU01000008">
    <property type="protein sequence ID" value="MRD47352.1"/>
    <property type="molecule type" value="Genomic_DNA"/>
</dbReference>
<name>A0A844B253_9BURK</name>
<evidence type="ECO:0000256" key="8">
    <source>
        <dbReference type="ARBA" id="ARBA00024536"/>
    </source>
</evidence>
<dbReference type="InterPro" id="IPR033659">
    <property type="entry name" value="Ferrochelatase_N"/>
</dbReference>
<evidence type="ECO:0000256" key="4">
    <source>
        <dbReference type="ARBA" id="ARBA00023004"/>
    </source>
</evidence>
<dbReference type="NCBIfam" id="TIGR00109">
    <property type="entry name" value="hemH"/>
    <property type="match status" value="1"/>
</dbReference>
<dbReference type="SUPFAM" id="SSF53800">
    <property type="entry name" value="Chelatase"/>
    <property type="match status" value="1"/>
</dbReference>
<dbReference type="InterPro" id="IPR019772">
    <property type="entry name" value="Ferrochelatase_AS"/>
</dbReference>
<protein>
    <recommendedName>
        <fullName evidence="9 10">Ferrochelatase</fullName>
        <ecNumber evidence="9 10">4.98.1.1</ecNumber>
    </recommendedName>
    <alternativeName>
        <fullName evidence="9">Heme synthase</fullName>
    </alternativeName>
    <alternativeName>
        <fullName evidence="9">Protoheme ferro-lyase</fullName>
    </alternativeName>
</protein>
<comment type="subcellular location">
    <subcellularLocation>
        <location evidence="9 10">Cytoplasm</location>
    </subcellularLocation>
</comment>
<keyword evidence="5 9" id="KW-0350">Heme biosynthesis</keyword>
<dbReference type="InterPro" id="IPR033644">
    <property type="entry name" value="Ferrochelatase_C"/>
</dbReference>
<organism evidence="11 12">
    <name type="scientific">Caenimonas koreensis DSM 17982</name>
    <dbReference type="NCBI Taxonomy" id="1121255"/>
    <lineage>
        <taxon>Bacteria</taxon>
        <taxon>Pseudomonadati</taxon>
        <taxon>Pseudomonadota</taxon>
        <taxon>Betaproteobacteria</taxon>
        <taxon>Burkholderiales</taxon>
        <taxon>Comamonadaceae</taxon>
        <taxon>Caenimonas</taxon>
    </lineage>
</organism>
<comment type="pathway">
    <text evidence="9 10">Porphyrin-containing compound metabolism; protoheme biosynthesis; protoheme from protoporphyrin-IX: step 1/1.</text>
</comment>
<dbReference type="CDD" id="cd00419">
    <property type="entry name" value="Ferrochelatase_C"/>
    <property type="match status" value="1"/>
</dbReference>
<dbReference type="FunFam" id="3.40.50.1400:FF:000002">
    <property type="entry name" value="Ferrochelatase"/>
    <property type="match status" value="1"/>
</dbReference>
<evidence type="ECO:0000256" key="1">
    <source>
        <dbReference type="ARBA" id="ARBA00007718"/>
    </source>
</evidence>
<dbReference type="InterPro" id="IPR001015">
    <property type="entry name" value="Ferrochelatase"/>
</dbReference>
<evidence type="ECO:0000256" key="2">
    <source>
        <dbReference type="ARBA" id="ARBA00022490"/>
    </source>
</evidence>
<comment type="catalytic activity">
    <reaction evidence="9 10">
        <text>heme b + 2 H(+) = protoporphyrin IX + Fe(2+)</text>
        <dbReference type="Rhea" id="RHEA:22584"/>
        <dbReference type="ChEBI" id="CHEBI:15378"/>
        <dbReference type="ChEBI" id="CHEBI:29033"/>
        <dbReference type="ChEBI" id="CHEBI:57306"/>
        <dbReference type="ChEBI" id="CHEBI:60344"/>
        <dbReference type="EC" id="4.98.1.1"/>
    </reaction>
</comment>
<keyword evidence="2 9" id="KW-0963">Cytoplasm</keyword>
<dbReference type="PANTHER" id="PTHR11108">
    <property type="entry name" value="FERROCHELATASE"/>
    <property type="match status" value="1"/>
</dbReference>
<evidence type="ECO:0000256" key="9">
    <source>
        <dbReference type="HAMAP-Rule" id="MF_00323"/>
    </source>
</evidence>
<dbReference type="AlphaFoldDB" id="A0A844B253"/>
<reference evidence="11 12" key="1">
    <citation type="submission" date="2019-11" db="EMBL/GenBank/DDBJ databases">
        <title>Caenimonas koreensis gen. nov., sp. nov., isolated from activated sludge.</title>
        <authorList>
            <person name="Seung H.R."/>
        </authorList>
    </citation>
    <scope>NUCLEOTIDE SEQUENCE [LARGE SCALE GENOMIC DNA]</scope>
    <source>
        <strain evidence="11 12">EMB320</strain>
    </source>
</reference>
<comment type="function">
    <text evidence="9 10">Catalyzes the ferrous insertion into protoporphyrin IX.</text>
</comment>
<comment type="similarity">
    <text evidence="1 9 10">Belongs to the ferrochelatase family.</text>
</comment>
<evidence type="ECO:0000256" key="6">
    <source>
        <dbReference type="ARBA" id="ARBA00023239"/>
    </source>
</evidence>
<keyword evidence="7 9" id="KW-0627">Porphyrin biosynthesis</keyword>
<dbReference type="HAMAP" id="MF_00323">
    <property type="entry name" value="Ferrochelatase"/>
    <property type="match status" value="1"/>
</dbReference>
<dbReference type="CDD" id="cd03411">
    <property type="entry name" value="Ferrochelatase_N"/>
    <property type="match status" value="1"/>
</dbReference>
<comment type="catalytic activity">
    <reaction evidence="8">
        <text>Fe-coproporphyrin III + 2 H(+) = coproporphyrin III + Fe(2+)</text>
        <dbReference type="Rhea" id="RHEA:49572"/>
        <dbReference type="ChEBI" id="CHEBI:15378"/>
        <dbReference type="ChEBI" id="CHEBI:29033"/>
        <dbReference type="ChEBI" id="CHEBI:68438"/>
        <dbReference type="ChEBI" id="CHEBI:131725"/>
        <dbReference type="EC" id="4.99.1.9"/>
    </reaction>
    <physiologicalReaction direction="right-to-left" evidence="8">
        <dbReference type="Rhea" id="RHEA:49574"/>
    </physiologicalReaction>
</comment>
<keyword evidence="6 9" id="KW-0456">Lyase</keyword>
<dbReference type="Proteomes" id="UP000487350">
    <property type="component" value="Unassembled WGS sequence"/>
</dbReference>
<evidence type="ECO:0000256" key="7">
    <source>
        <dbReference type="ARBA" id="ARBA00023244"/>
    </source>
</evidence>
<dbReference type="RefSeq" id="WP_153584693.1">
    <property type="nucleotide sequence ID" value="NZ_WJBU01000008.1"/>
</dbReference>
<evidence type="ECO:0000313" key="11">
    <source>
        <dbReference type="EMBL" id="MRD47352.1"/>
    </source>
</evidence>
<dbReference type="Pfam" id="PF00762">
    <property type="entry name" value="Ferrochelatase"/>
    <property type="match status" value="1"/>
</dbReference>
<dbReference type="PROSITE" id="PS00534">
    <property type="entry name" value="FERROCHELATASE"/>
    <property type="match status" value="1"/>
</dbReference>
<comment type="caution">
    <text evidence="11">The sequence shown here is derived from an EMBL/GenBank/DDBJ whole genome shotgun (WGS) entry which is preliminary data.</text>
</comment>
<keyword evidence="12" id="KW-1185">Reference proteome</keyword>
<dbReference type="PANTHER" id="PTHR11108:SF1">
    <property type="entry name" value="FERROCHELATASE, MITOCHONDRIAL"/>
    <property type="match status" value="1"/>
</dbReference>
<accession>A0A844B253</accession>
<keyword evidence="3 9" id="KW-0479">Metal-binding</keyword>
<dbReference type="GO" id="GO:0005737">
    <property type="term" value="C:cytoplasm"/>
    <property type="evidence" value="ECO:0007669"/>
    <property type="project" value="UniProtKB-SubCell"/>
</dbReference>
<keyword evidence="4 9" id="KW-0408">Iron</keyword>
<sequence length="366" mass="40628">MASSDGFNPEPEFTHGRAARTAILYCNLGTPDEPTAPAVRRYLAQFLGDRRVVEIPRIVWLPLLYGVILPLRAGKSAAKYASIWEPEGSPLRIWTEKQAKLLQGWLAVRGHDAPVRFAMRYGQPSIASQLDALKAEGATRILILQAYPQYAGSTTASVIDAVSQWTQTTRNVPELRFVNRYHDDRGYLQALAQRVERHWQANGTGHLLMSFHGVPERTLHLGDPYHCECLKTARMLAEWLRLEPSQYTVTFQSRFGKAKWLEPYTEPTLQALAAKGVDRVDVICPGFTSDCLETLEEIAMEGRDAFLAAGGKTFHYVSCLNDDPAWIAALGGIAEKHMAGWPTKVPADTAALARSREAAMLRGAAR</sequence>
<evidence type="ECO:0000256" key="3">
    <source>
        <dbReference type="ARBA" id="ARBA00022723"/>
    </source>
</evidence>
<evidence type="ECO:0000313" key="12">
    <source>
        <dbReference type="Proteomes" id="UP000487350"/>
    </source>
</evidence>
<dbReference type="GO" id="GO:0006783">
    <property type="term" value="P:heme biosynthetic process"/>
    <property type="evidence" value="ECO:0007669"/>
    <property type="project" value="UniProtKB-UniRule"/>
</dbReference>
<feature type="binding site" evidence="9">
    <location>
        <position position="293"/>
    </location>
    <ligand>
        <name>Fe(2+)</name>
        <dbReference type="ChEBI" id="CHEBI:29033"/>
    </ligand>
</feature>
<evidence type="ECO:0000256" key="5">
    <source>
        <dbReference type="ARBA" id="ARBA00023133"/>
    </source>
</evidence>
<dbReference type="OrthoDB" id="9809741at2"/>
<dbReference type="Gene3D" id="3.40.50.1400">
    <property type="match status" value="2"/>
</dbReference>
<proteinExistence type="inferred from homology"/>
<dbReference type="EC" id="4.98.1.1" evidence="9 10"/>
<evidence type="ECO:0000256" key="10">
    <source>
        <dbReference type="RuleBase" id="RU000607"/>
    </source>
</evidence>
<feature type="binding site" evidence="9">
    <location>
        <position position="212"/>
    </location>
    <ligand>
        <name>Fe(2+)</name>
        <dbReference type="ChEBI" id="CHEBI:29033"/>
    </ligand>
</feature>
<dbReference type="UniPathway" id="UPA00252">
    <property type="reaction ID" value="UER00325"/>
</dbReference>
<dbReference type="GO" id="GO:0004325">
    <property type="term" value="F:ferrochelatase activity"/>
    <property type="evidence" value="ECO:0007669"/>
    <property type="project" value="UniProtKB-UniRule"/>
</dbReference>
<gene>
    <name evidence="9" type="primary">hemH</name>
    <name evidence="11" type="ORF">GHT07_08690</name>
</gene>